<evidence type="ECO:0008006" key="6">
    <source>
        <dbReference type="Google" id="ProtNLM"/>
    </source>
</evidence>
<evidence type="ECO:0000313" key="3">
    <source>
        <dbReference type="EMBL" id="STZ14300.1"/>
    </source>
</evidence>
<accession>A0A1T0A2L0</accession>
<dbReference type="Proteomes" id="UP000190435">
    <property type="component" value="Unassembled WGS sequence"/>
</dbReference>
<feature type="chain" id="PRO_5036310826" description="SH3b domain-containing protein" evidence="1">
    <location>
        <begin position="25"/>
        <end position="95"/>
    </location>
</feature>
<dbReference type="Gene3D" id="2.30.30.40">
    <property type="entry name" value="SH3 Domains"/>
    <property type="match status" value="1"/>
</dbReference>
<keyword evidence="4" id="KW-1185">Reference proteome</keyword>
<protein>
    <recommendedName>
        <fullName evidence="6">SH3b domain-containing protein</fullName>
    </recommendedName>
</protein>
<gene>
    <name evidence="2" type="ORF">B0181_05765</name>
    <name evidence="3" type="ORF">NCTC10293_01893</name>
</gene>
<dbReference type="RefSeq" id="WP_078276555.1">
    <property type="nucleotide sequence ID" value="NZ_CAACXO010000040.1"/>
</dbReference>
<dbReference type="EMBL" id="MUXU01000035">
    <property type="protein sequence ID" value="OOR89917.1"/>
    <property type="molecule type" value="Genomic_DNA"/>
</dbReference>
<evidence type="ECO:0000313" key="4">
    <source>
        <dbReference type="Proteomes" id="UP000190435"/>
    </source>
</evidence>
<keyword evidence="1" id="KW-0732">Signal</keyword>
<reference evidence="2 4" key="1">
    <citation type="submission" date="2017-02" db="EMBL/GenBank/DDBJ databases">
        <title>Draft genome sequence of Moraxella caviae CCUG 355 type strain.</title>
        <authorList>
            <person name="Engstrom-Jakobsson H."/>
            <person name="Salva-Serra F."/>
            <person name="Thorell K."/>
            <person name="Gonzales-Siles L."/>
            <person name="Karlsson R."/>
            <person name="Boulund F."/>
            <person name="Engstrand L."/>
            <person name="Moore E."/>
        </authorList>
    </citation>
    <scope>NUCLEOTIDE SEQUENCE [LARGE SCALE GENOMIC DNA]</scope>
    <source>
        <strain evidence="2 4">CCUG 355</strain>
    </source>
</reference>
<feature type="signal peptide" evidence="1">
    <location>
        <begin position="1"/>
        <end position="24"/>
    </location>
</feature>
<reference evidence="3 5" key="2">
    <citation type="submission" date="2018-06" db="EMBL/GenBank/DDBJ databases">
        <authorList>
            <consortium name="Pathogen Informatics"/>
            <person name="Doyle S."/>
        </authorList>
    </citation>
    <scope>NUCLEOTIDE SEQUENCE [LARGE SCALE GENOMIC DNA]</scope>
    <source>
        <strain evidence="3 5">NCTC10293</strain>
    </source>
</reference>
<evidence type="ECO:0000313" key="5">
    <source>
        <dbReference type="Proteomes" id="UP000255279"/>
    </source>
</evidence>
<dbReference type="Proteomes" id="UP000255279">
    <property type="component" value="Unassembled WGS sequence"/>
</dbReference>
<dbReference type="STRING" id="34060.B0181_05765"/>
<evidence type="ECO:0000313" key="2">
    <source>
        <dbReference type="EMBL" id="OOR89917.1"/>
    </source>
</evidence>
<organism evidence="2 4">
    <name type="scientific">Moraxella caviae</name>
    <dbReference type="NCBI Taxonomy" id="34060"/>
    <lineage>
        <taxon>Bacteria</taxon>
        <taxon>Pseudomonadati</taxon>
        <taxon>Pseudomonadota</taxon>
        <taxon>Gammaproteobacteria</taxon>
        <taxon>Moraxellales</taxon>
        <taxon>Moraxellaceae</taxon>
        <taxon>Moraxella</taxon>
    </lineage>
</organism>
<dbReference type="EMBL" id="UGQE01000004">
    <property type="protein sequence ID" value="STZ14300.1"/>
    <property type="molecule type" value="Genomic_DNA"/>
</dbReference>
<dbReference type="AlphaFoldDB" id="A0A1T0A2L0"/>
<proteinExistence type="predicted"/>
<name>A0A1T0A2L0_9GAMM</name>
<dbReference type="OrthoDB" id="8602948at2"/>
<evidence type="ECO:0000256" key="1">
    <source>
        <dbReference type="SAM" id="SignalP"/>
    </source>
</evidence>
<sequence>MKFMTKLFAASTLGVMMFSSVAYAQYCEVADPTSTLLNVRQGVYGKVTDKLHDGHEVDIIRTSYDKKGKPWVKVSYWKGGDYREGWVYRNYLKCY</sequence>